<keyword evidence="6" id="KW-0472">Membrane</keyword>
<evidence type="ECO:0000256" key="5">
    <source>
        <dbReference type="ARBA" id="ARBA00023128"/>
    </source>
</evidence>
<evidence type="ECO:0000256" key="4">
    <source>
        <dbReference type="ARBA" id="ARBA00022989"/>
    </source>
</evidence>
<reference evidence="10" key="1">
    <citation type="submission" date="2023-09" db="UniProtKB">
        <authorList>
            <consortium name="Ensembl"/>
        </authorList>
    </citation>
    <scope>IDENTIFICATION</scope>
</reference>
<evidence type="ECO:0000256" key="7">
    <source>
        <dbReference type="RuleBase" id="RU363000"/>
    </source>
</evidence>
<evidence type="ECO:0000313" key="10">
    <source>
        <dbReference type="Ensembl" id="ENSCCNP00000018619.1"/>
    </source>
</evidence>
<evidence type="ECO:0000256" key="1">
    <source>
        <dbReference type="ARBA" id="ARBA00010877"/>
    </source>
</evidence>
<comment type="function">
    <text evidence="7">Component of the MICOS complex, a large protein complex of the mitochondrial inner membrane that plays crucial roles in the maintenance of crista junctions, inner membrane architecture, and formation of contact sites to the outer membrane.</text>
</comment>
<name>A0A8C0ZTR5_CASCN</name>
<feature type="region of interest" description="Disordered" evidence="9">
    <location>
        <begin position="115"/>
        <end position="171"/>
    </location>
</feature>
<evidence type="ECO:0000256" key="6">
    <source>
        <dbReference type="ARBA" id="ARBA00023136"/>
    </source>
</evidence>
<keyword evidence="3 7" id="KW-0999">Mitochondrion inner membrane</keyword>
<keyword evidence="4" id="KW-1133">Transmembrane helix</keyword>
<gene>
    <name evidence="10" type="primary">Immt</name>
</gene>
<dbReference type="GO" id="GO:0061617">
    <property type="term" value="C:MICOS complex"/>
    <property type="evidence" value="ECO:0007669"/>
    <property type="project" value="TreeGrafter"/>
</dbReference>
<comment type="subcellular location">
    <subcellularLocation>
        <location evidence="7">Mitochondrion inner membrane</location>
        <topology evidence="7">Single-pass membrane protein</topology>
    </subcellularLocation>
</comment>
<sequence length="709" mass="78723">MLRACQLSGVTSTAQSCLCGKFVLRPLRPCRRYSTSRSSGLTAGKIAGAGLLFVGGGVGGTILYARWDSQFRESVEKTIPYSDRLFEVVLGSAPYSVPLPKKPIQSGPLKISSVSEVMKESKQPASQVQKQKGDTPASTTAGDALSVPAPAVQHEEPAKTDRLEIGEGKPTSVTSALAKSLEDALSQTASITLQAIAAQNAAVLAINAHSNILKAAMDNSEISGEKKSAQWRTVEGALKERRKAVDEAADALLKAKEELEKMKGVIENAKKKEVAGTKPHITAADGKLHNMIVDLDNVVKKVQAAQSEAKVVSQYHELVVQARDDFRRELDSITPEVVPGWKGMADKLSTDDLNSLIAHAHRRIDQLNRELAQQKAIEKQHIALALEKQKLEEKRAFDSAVAKALEHHRGEIQAEQDRKVEEVRDAMENEMRTQLRRQAAAHTDHLRDVLRVQEQELKYEFEQGLCEKLSEKELEFRRLSQEQVDNFTLDINTAYARLRGIEQAVQSHAVAEEEARKAHQLWLSVEALKYSMKTSSADRRTVPLESAVEAIRVNCSDNEFAQALTAAIPPESLTRGYSEETLRARFYAVQKLARRVAMIDETRNSLYQYFLSYLQSLLLFPSQQLKPPAELYPEDINTFKLLSYASYCIEHGDLELAAKFVNQLKGESRRVAQDWLKEARMTLETKQIVEILTAYASAVGIGTTRVQQE</sequence>
<feature type="coiled-coil region" evidence="8">
    <location>
        <begin position="238"/>
        <end position="272"/>
    </location>
</feature>
<keyword evidence="8" id="KW-0175">Coiled coil</keyword>
<accession>A0A8C0ZTR5</accession>
<proteinExistence type="inferred from homology"/>
<dbReference type="Pfam" id="PF09731">
    <property type="entry name" value="Mitofilin"/>
    <property type="match status" value="1"/>
</dbReference>
<dbReference type="PANTHER" id="PTHR15415">
    <property type="entry name" value="MITOFILIN"/>
    <property type="match status" value="1"/>
</dbReference>
<dbReference type="AlphaFoldDB" id="A0A8C0ZTR5"/>
<feature type="coiled-coil region" evidence="8">
    <location>
        <begin position="350"/>
        <end position="394"/>
    </location>
</feature>
<protein>
    <recommendedName>
        <fullName evidence="7">MICOS complex subunit MIC60</fullName>
    </recommendedName>
    <alternativeName>
        <fullName evidence="7">Mitofilin</fullName>
    </alternativeName>
</protein>
<feature type="compositionally biased region" description="Basic and acidic residues" evidence="9">
    <location>
        <begin position="153"/>
        <end position="167"/>
    </location>
</feature>
<dbReference type="PANTHER" id="PTHR15415:SF7">
    <property type="entry name" value="MICOS COMPLEX SUBUNIT MIC60"/>
    <property type="match status" value="1"/>
</dbReference>
<evidence type="ECO:0000256" key="9">
    <source>
        <dbReference type="SAM" id="MobiDB-lite"/>
    </source>
</evidence>
<dbReference type="PROSITE" id="PS51257">
    <property type="entry name" value="PROKAR_LIPOPROTEIN"/>
    <property type="match status" value="1"/>
</dbReference>
<dbReference type="GO" id="GO:0042407">
    <property type="term" value="P:cristae formation"/>
    <property type="evidence" value="ECO:0007669"/>
    <property type="project" value="TreeGrafter"/>
</dbReference>
<evidence type="ECO:0000256" key="2">
    <source>
        <dbReference type="ARBA" id="ARBA00022692"/>
    </source>
</evidence>
<organism evidence="10">
    <name type="scientific">Castor canadensis</name>
    <name type="common">American beaver</name>
    <dbReference type="NCBI Taxonomy" id="51338"/>
    <lineage>
        <taxon>Eukaryota</taxon>
        <taxon>Metazoa</taxon>
        <taxon>Chordata</taxon>
        <taxon>Craniata</taxon>
        <taxon>Vertebrata</taxon>
        <taxon>Euteleostomi</taxon>
        <taxon>Mammalia</taxon>
        <taxon>Eutheria</taxon>
        <taxon>Euarchontoglires</taxon>
        <taxon>Glires</taxon>
        <taxon>Rodentia</taxon>
        <taxon>Castorimorpha</taxon>
        <taxon>Castoridae</taxon>
        <taxon>Castor</taxon>
    </lineage>
</organism>
<comment type="subunit">
    <text evidence="7">Component of the mitochondrial contact site and cristae organizing system (MICOS) complex.</text>
</comment>
<keyword evidence="5 7" id="KW-0496">Mitochondrion</keyword>
<evidence type="ECO:0000256" key="8">
    <source>
        <dbReference type="SAM" id="Coils"/>
    </source>
</evidence>
<evidence type="ECO:0000256" key="3">
    <source>
        <dbReference type="ARBA" id="ARBA00022792"/>
    </source>
</evidence>
<keyword evidence="2 7" id="KW-0812">Transmembrane</keyword>
<comment type="similarity">
    <text evidence="1 7">Belongs to the MICOS complex subunit Mic60 family.</text>
</comment>
<dbReference type="InterPro" id="IPR019133">
    <property type="entry name" value="MIC60"/>
</dbReference>
<dbReference type="Ensembl" id="ENSCCNT00000024199.1">
    <property type="protein sequence ID" value="ENSCCNP00000018619.1"/>
    <property type="gene ID" value="ENSCCNG00000018646.1"/>
</dbReference>
<feature type="compositionally biased region" description="Polar residues" evidence="9">
    <location>
        <begin position="123"/>
        <end position="141"/>
    </location>
</feature>